<dbReference type="FunFam" id="2.60.120.330:FF:000001">
    <property type="entry name" value="Protein SRG1"/>
    <property type="match status" value="1"/>
</dbReference>
<evidence type="ECO:0000313" key="8">
    <source>
        <dbReference type="EMBL" id="OAY37691.1"/>
    </source>
</evidence>
<dbReference type="Pfam" id="PF03171">
    <property type="entry name" value="2OG-FeII_Oxy"/>
    <property type="match status" value="1"/>
</dbReference>
<dbReference type="GO" id="GO:0016491">
    <property type="term" value="F:oxidoreductase activity"/>
    <property type="evidence" value="ECO:0007669"/>
    <property type="project" value="UniProtKB-KW"/>
</dbReference>
<proteinExistence type="inferred from homology"/>
<dbReference type="Gene3D" id="2.60.120.330">
    <property type="entry name" value="B-lactam Antibiotic, Isopenicillin N Synthase, Chain"/>
    <property type="match status" value="1"/>
</dbReference>
<dbReference type="EMBL" id="CM004397">
    <property type="protein sequence ID" value="OAY37691.1"/>
    <property type="molecule type" value="Genomic_DNA"/>
</dbReference>
<keyword evidence="9" id="KW-1185">Reference proteome</keyword>
<dbReference type="Proteomes" id="UP000091857">
    <property type="component" value="Chromosome 11"/>
</dbReference>
<comment type="similarity">
    <text evidence="1 6">Belongs to the iron/ascorbate-dependent oxidoreductase family.</text>
</comment>
<evidence type="ECO:0000256" key="4">
    <source>
        <dbReference type="ARBA" id="ARBA00023002"/>
    </source>
</evidence>
<dbReference type="InterPro" id="IPR044861">
    <property type="entry name" value="IPNS-like_FE2OG_OXY"/>
</dbReference>
<evidence type="ECO:0000256" key="5">
    <source>
        <dbReference type="ARBA" id="ARBA00023004"/>
    </source>
</evidence>
<reference evidence="9" key="1">
    <citation type="journal article" date="2016" name="Nat. Biotechnol.">
        <title>Sequencing wild and cultivated cassava and related species reveals extensive interspecific hybridization and genetic diversity.</title>
        <authorList>
            <person name="Bredeson J.V."/>
            <person name="Lyons J.B."/>
            <person name="Prochnik S.E."/>
            <person name="Wu G.A."/>
            <person name="Ha C.M."/>
            <person name="Edsinger-Gonzales E."/>
            <person name="Grimwood J."/>
            <person name="Schmutz J."/>
            <person name="Rabbi I.Y."/>
            <person name="Egesi C."/>
            <person name="Nauluvula P."/>
            <person name="Lebot V."/>
            <person name="Ndunguru J."/>
            <person name="Mkamilo G."/>
            <person name="Bart R.S."/>
            <person name="Setter T.L."/>
            <person name="Gleadow R.M."/>
            <person name="Kulakow P."/>
            <person name="Ferguson M.E."/>
            <person name="Rounsley S."/>
            <person name="Rokhsar D.S."/>
        </authorList>
    </citation>
    <scope>NUCLEOTIDE SEQUENCE [LARGE SCALE GENOMIC DNA]</scope>
    <source>
        <strain evidence="9">cv. AM560-2</strain>
    </source>
</reference>
<dbReference type="PANTHER" id="PTHR47991">
    <property type="entry name" value="OXOGLUTARATE/IRON-DEPENDENT DIOXYGENASE"/>
    <property type="match status" value="1"/>
</dbReference>
<gene>
    <name evidence="8" type="ORF">MANES_11G121200v8</name>
</gene>
<keyword evidence="3" id="KW-0847">Vitamin C</keyword>
<dbReference type="InterPro" id="IPR026992">
    <property type="entry name" value="DIOX_N"/>
</dbReference>
<dbReference type="GO" id="GO:0046872">
    <property type="term" value="F:metal ion binding"/>
    <property type="evidence" value="ECO:0007669"/>
    <property type="project" value="UniProtKB-KW"/>
</dbReference>
<evidence type="ECO:0000313" key="9">
    <source>
        <dbReference type="Proteomes" id="UP000091857"/>
    </source>
</evidence>
<dbReference type="Pfam" id="PF14226">
    <property type="entry name" value="DIOX_N"/>
    <property type="match status" value="1"/>
</dbReference>
<dbReference type="OrthoDB" id="288590at2759"/>
<dbReference type="InterPro" id="IPR050295">
    <property type="entry name" value="Plant_2OG-oxidoreductases"/>
</dbReference>
<evidence type="ECO:0000256" key="6">
    <source>
        <dbReference type="RuleBase" id="RU003682"/>
    </source>
</evidence>
<evidence type="ECO:0000256" key="1">
    <source>
        <dbReference type="ARBA" id="ARBA00008056"/>
    </source>
</evidence>
<accession>A0A2C9V285</accession>
<keyword evidence="4 6" id="KW-0560">Oxidoreductase</keyword>
<evidence type="ECO:0000256" key="2">
    <source>
        <dbReference type="ARBA" id="ARBA00022723"/>
    </source>
</evidence>
<organism evidence="8 9">
    <name type="scientific">Manihot esculenta</name>
    <name type="common">Cassava</name>
    <name type="synonym">Jatropha manihot</name>
    <dbReference type="NCBI Taxonomy" id="3983"/>
    <lineage>
        <taxon>Eukaryota</taxon>
        <taxon>Viridiplantae</taxon>
        <taxon>Streptophyta</taxon>
        <taxon>Embryophyta</taxon>
        <taxon>Tracheophyta</taxon>
        <taxon>Spermatophyta</taxon>
        <taxon>Magnoliopsida</taxon>
        <taxon>eudicotyledons</taxon>
        <taxon>Gunneridae</taxon>
        <taxon>Pentapetalae</taxon>
        <taxon>rosids</taxon>
        <taxon>fabids</taxon>
        <taxon>Malpighiales</taxon>
        <taxon>Euphorbiaceae</taxon>
        <taxon>Crotonoideae</taxon>
        <taxon>Manihoteae</taxon>
        <taxon>Manihot</taxon>
    </lineage>
</organism>
<protein>
    <recommendedName>
        <fullName evidence="7">Fe2OG dioxygenase domain-containing protein</fullName>
    </recommendedName>
</protein>
<keyword evidence="5 6" id="KW-0408">Iron</keyword>
<dbReference type="AlphaFoldDB" id="A0A2C9V285"/>
<evidence type="ECO:0000259" key="7">
    <source>
        <dbReference type="PROSITE" id="PS51471"/>
    </source>
</evidence>
<evidence type="ECO:0000256" key="3">
    <source>
        <dbReference type="ARBA" id="ARBA00022896"/>
    </source>
</evidence>
<dbReference type="Gramene" id="Manes.11G121200.1.v8.1">
    <property type="protein sequence ID" value="Manes.11G121200.1.v8.1.CDS"/>
    <property type="gene ID" value="Manes.11G121200.v8.1"/>
</dbReference>
<dbReference type="SUPFAM" id="SSF51197">
    <property type="entry name" value="Clavaminate synthase-like"/>
    <property type="match status" value="1"/>
</dbReference>
<comment type="caution">
    <text evidence="8">The sequence shown here is derived from an EMBL/GenBank/DDBJ whole genome shotgun (WGS) entry which is preliminary data.</text>
</comment>
<dbReference type="GO" id="GO:0031418">
    <property type="term" value="F:L-ascorbic acid binding"/>
    <property type="evidence" value="ECO:0007669"/>
    <property type="project" value="UniProtKB-KW"/>
</dbReference>
<dbReference type="InterPro" id="IPR005123">
    <property type="entry name" value="Oxoglu/Fe-dep_dioxygenase_dom"/>
</dbReference>
<dbReference type="PROSITE" id="PS51471">
    <property type="entry name" value="FE2OG_OXY"/>
    <property type="match status" value="1"/>
</dbReference>
<name>A0A2C9V285_MANES</name>
<sequence length="358" mass="40468">MGQEDGWTKGMGGSLPVESVQALASKNLKDIPHRYIRPELEFDDVSVDEALQIPVIDMSKLVGNHSDHGDELAELHQACENWGFFQLINHGVPEEVMENMKMETEEFFKLPLEEKMACAQLADSIEGYGQAFVVSEEQKLDWGDMLFLLSKPNSIRKMRFWPTIPTSFRETFDKYSTEVQRVAECLVRLMGRNLEIEPKKLGSMFEDGIQSIRLNYYPPCVEANKVTGLNTHSDSTGLTLLIQANEVQGLQIKKNGKWVPIKPIPGAFIVNIGDIIEIMSNGKYKSIEHRAVVNPEKERLSIAAFHGPNMKSIIAPLEDLVKKETPNYKSLTHEEFVKLVVRSKIDGKSIVGRMKLEH</sequence>
<feature type="domain" description="Fe2OG dioxygenase" evidence="7">
    <location>
        <begin position="208"/>
        <end position="308"/>
    </location>
</feature>
<dbReference type="InterPro" id="IPR027443">
    <property type="entry name" value="IPNS-like_sf"/>
</dbReference>
<keyword evidence="2 6" id="KW-0479">Metal-binding</keyword>